<comment type="caution">
    <text evidence="2">The sequence shown here is derived from an EMBL/GenBank/DDBJ whole genome shotgun (WGS) entry which is preliminary data.</text>
</comment>
<organism evidence="2 3">
    <name type="scientific">Ranatra chinensis</name>
    <dbReference type="NCBI Taxonomy" id="642074"/>
    <lineage>
        <taxon>Eukaryota</taxon>
        <taxon>Metazoa</taxon>
        <taxon>Ecdysozoa</taxon>
        <taxon>Arthropoda</taxon>
        <taxon>Hexapoda</taxon>
        <taxon>Insecta</taxon>
        <taxon>Pterygota</taxon>
        <taxon>Neoptera</taxon>
        <taxon>Paraneoptera</taxon>
        <taxon>Hemiptera</taxon>
        <taxon>Heteroptera</taxon>
        <taxon>Panheteroptera</taxon>
        <taxon>Nepomorpha</taxon>
        <taxon>Nepidae</taxon>
        <taxon>Ranatrinae</taxon>
        <taxon>Ranatra</taxon>
    </lineage>
</organism>
<sequence>MLVTTRLCLELGLLADPNRPPVMVCNVDIEPPGSLIEQLIEPLPAGKEHLLLANQEPPKSRQESAKSRQEQPQPVDVLNSISHDLEYLLNNGTCEEVTTDLKTPL</sequence>
<proteinExistence type="predicted"/>
<evidence type="ECO:0000256" key="1">
    <source>
        <dbReference type="SAM" id="MobiDB-lite"/>
    </source>
</evidence>
<keyword evidence="3" id="KW-1185">Reference proteome</keyword>
<evidence type="ECO:0000313" key="2">
    <source>
        <dbReference type="EMBL" id="KAL1140735.1"/>
    </source>
</evidence>
<gene>
    <name evidence="2" type="ORF">AAG570_000665</name>
</gene>
<protein>
    <submittedName>
        <fullName evidence="2">Uncharacterized protein</fullName>
    </submittedName>
</protein>
<dbReference type="AlphaFoldDB" id="A0ABD0YXR2"/>
<name>A0ABD0YXR2_9HEMI</name>
<accession>A0ABD0YXR2</accession>
<reference evidence="2 3" key="1">
    <citation type="submission" date="2024-07" db="EMBL/GenBank/DDBJ databases">
        <title>Chromosome-level genome assembly of the water stick insect Ranatra chinensis (Heteroptera: Nepidae).</title>
        <authorList>
            <person name="Liu X."/>
        </authorList>
    </citation>
    <scope>NUCLEOTIDE SEQUENCE [LARGE SCALE GENOMIC DNA]</scope>
    <source>
        <strain evidence="2">Cailab_2021Rc</strain>
        <tissue evidence="2">Muscle</tissue>
    </source>
</reference>
<feature type="region of interest" description="Disordered" evidence="1">
    <location>
        <begin position="47"/>
        <end position="75"/>
    </location>
</feature>
<evidence type="ECO:0000313" key="3">
    <source>
        <dbReference type="Proteomes" id="UP001558652"/>
    </source>
</evidence>
<dbReference type="EMBL" id="JBFDAA010000001">
    <property type="protein sequence ID" value="KAL1140735.1"/>
    <property type="molecule type" value="Genomic_DNA"/>
</dbReference>
<dbReference type="Proteomes" id="UP001558652">
    <property type="component" value="Unassembled WGS sequence"/>
</dbReference>
<feature type="compositionally biased region" description="Basic and acidic residues" evidence="1">
    <location>
        <begin position="58"/>
        <end position="69"/>
    </location>
</feature>